<evidence type="ECO:0000313" key="2">
    <source>
        <dbReference type="Proteomes" id="UP000255382"/>
    </source>
</evidence>
<gene>
    <name evidence="1" type="ORF">NCTC5050_00480</name>
</gene>
<name>A0A377Z3U0_KLEPO</name>
<organism evidence="1 2">
    <name type="scientific">Klebsiella pneumoniae subsp. ozaenae</name>
    <dbReference type="NCBI Taxonomy" id="574"/>
    <lineage>
        <taxon>Bacteria</taxon>
        <taxon>Pseudomonadati</taxon>
        <taxon>Pseudomonadota</taxon>
        <taxon>Gammaproteobacteria</taxon>
        <taxon>Enterobacterales</taxon>
        <taxon>Enterobacteriaceae</taxon>
        <taxon>Klebsiella/Raoultella group</taxon>
        <taxon>Klebsiella</taxon>
        <taxon>Klebsiella pneumoniae complex</taxon>
    </lineage>
</organism>
<dbReference type="EMBL" id="UGLZ01000004">
    <property type="protein sequence ID" value="STU59910.1"/>
    <property type="molecule type" value="Genomic_DNA"/>
</dbReference>
<proteinExistence type="predicted"/>
<sequence>MPRFREFAWRFVNIVARALVALGQRPDYTLITRYVNNISELYETYAKKVIEDRMPALQQQIDNNLTVLTEEDVPRNMQGQPNAVKIFAVEMALSSEAGKQLYDPILDGLRSAVRYDRTYFDKIVASPVAAAGKNSPPARRRSCWRQITWT</sequence>
<reference evidence="1 2" key="1">
    <citation type="submission" date="2018-06" db="EMBL/GenBank/DDBJ databases">
        <authorList>
            <consortium name="Pathogen Informatics"/>
            <person name="Doyle S."/>
        </authorList>
    </citation>
    <scope>NUCLEOTIDE SEQUENCE [LARGE SCALE GENOMIC DNA]</scope>
    <source>
        <strain evidence="1 2">NCTC5050</strain>
    </source>
</reference>
<dbReference type="Proteomes" id="UP000255382">
    <property type="component" value="Unassembled WGS sequence"/>
</dbReference>
<keyword evidence="2" id="KW-1185">Reference proteome</keyword>
<protein>
    <submittedName>
        <fullName evidence="1">TraG-family protein</fullName>
    </submittedName>
</protein>
<evidence type="ECO:0000313" key="1">
    <source>
        <dbReference type="EMBL" id="STU59910.1"/>
    </source>
</evidence>
<accession>A0A377Z3U0</accession>
<dbReference type="AlphaFoldDB" id="A0A377Z3U0"/>